<proteinExistence type="predicted"/>
<organism evidence="3 4">
    <name type="scientific">Paenibacillus aquistagni</name>
    <dbReference type="NCBI Taxonomy" id="1852522"/>
    <lineage>
        <taxon>Bacteria</taxon>
        <taxon>Bacillati</taxon>
        <taxon>Bacillota</taxon>
        <taxon>Bacilli</taxon>
        <taxon>Bacillales</taxon>
        <taxon>Paenibacillaceae</taxon>
        <taxon>Paenibacillus</taxon>
    </lineage>
</organism>
<dbReference type="Pfam" id="PF13559">
    <property type="entry name" value="DUF4129"/>
    <property type="match status" value="1"/>
</dbReference>
<feature type="domain" description="Protein-glutamine gamma-glutamyltransferase-like C-terminal" evidence="2">
    <location>
        <begin position="376"/>
        <end position="446"/>
    </location>
</feature>
<dbReference type="OrthoDB" id="2663086at2"/>
<sequence>MKGQERGQVRLAWQRVLAVWHEYILFFPVFGITCCLLLTEGERGLWLFVWYPLSALIGAAWGVIVRWRRENLWILLLSVGAMALAAAGILQEYFTWQQGAAGMLGYMLLARGIQAGSRSYAMLEKQWQFAGIALTLISYAAAHYVESLFVLQGYLSITGMISLLTLLFYLNHHQLVRANRALHGGNGQLPRSIASFNRRYLAYLVLGIVVMVLIFFSSFMDEVSSLLHRFIAMLLRPGETVEAPPPPPPGPSANDFLSGLGEAKEPSAFAKLMERLMIGAGWLIIAALTIWVLGIVLKKLIKTWMPGLWKRLMLLWAKKDRAEASRGYVDEETDLFQWEQLRHRLTNPIMKAAVKLRRRTPRLEDYATNKERIRFLYRDQVRRAVKAGYEPHRYLTPSETLQGIAEQQPSASPDSLKALSHAYNEARYGDQEMSDAQVKHLAEALESNHSYKPSKD</sequence>
<feature type="transmembrane region" description="Helical" evidence="1">
    <location>
        <begin position="151"/>
        <end position="170"/>
    </location>
</feature>
<keyword evidence="4" id="KW-1185">Reference proteome</keyword>
<reference evidence="3 4" key="1">
    <citation type="submission" date="2017-04" db="EMBL/GenBank/DDBJ databases">
        <authorList>
            <person name="Afonso C.L."/>
            <person name="Miller P.J."/>
            <person name="Scott M.A."/>
            <person name="Spackman E."/>
            <person name="Goraichik I."/>
            <person name="Dimitrov K.M."/>
            <person name="Suarez D.L."/>
            <person name="Swayne D.E."/>
        </authorList>
    </citation>
    <scope>NUCLEOTIDE SEQUENCE [LARGE SCALE GENOMIC DNA]</scope>
    <source>
        <strain evidence="3 4">11</strain>
    </source>
</reference>
<evidence type="ECO:0000259" key="2">
    <source>
        <dbReference type="Pfam" id="PF13559"/>
    </source>
</evidence>
<accession>A0A1X7I6S5</accession>
<keyword evidence="1" id="KW-1133">Transmembrane helix</keyword>
<feature type="transmembrane region" description="Helical" evidence="1">
    <location>
        <begin position="200"/>
        <end position="220"/>
    </location>
</feature>
<feature type="transmembrane region" description="Helical" evidence="1">
    <location>
        <begin position="72"/>
        <end position="90"/>
    </location>
</feature>
<dbReference type="RefSeq" id="WP_085492478.1">
    <property type="nucleotide sequence ID" value="NZ_FXAZ01000001.1"/>
</dbReference>
<gene>
    <name evidence="3" type="ORF">SAMN06295960_0177</name>
</gene>
<dbReference type="STRING" id="1852522.SAMN06295960_0177"/>
<feature type="transmembrane region" description="Helical" evidence="1">
    <location>
        <begin position="20"/>
        <end position="39"/>
    </location>
</feature>
<evidence type="ECO:0000313" key="4">
    <source>
        <dbReference type="Proteomes" id="UP000193834"/>
    </source>
</evidence>
<protein>
    <recommendedName>
        <fullName evidence="2">Protein-glutamine gamma-glutamyltransferase-like C-terminal domain-containing protein</fullName>
    </recommendedName>
</protein>
<dbReference type="Proteomes" id="UP000193834">
    <property type="component" value="Unassembled WGS sequence"/>
</dbReference>
<evidence type="ECO:0000256" key="1">
    <source>
        <dbReference type="SAM" id="Phobius"/>
    </source>
</evidence>
<feature type="transmembrane region" description="Helical" evidence="1">
    <location>
        <begin position="276"/>
        <end position="297"/>
    </location>
</feature>
<name>A0A1X7I6S5_9BACL</name>
<keyword evidence="1" id="KW-0472">Membrane</keyword>
<dbReference type="EMBL" id="FXAZ01000001">
    <property type="protein sequence ID" value="SMG10222.1"/>
    <property type="molecule type" value="Genomic_DNA"/>
</dbReference>
<dbReference type="AlphaFoldDB" id="A0A1X7I6S5"/>
<evidence type="ECO:0000313" key="3">
    <source>
        <dbReference type="EMBL" id="SMG10222.1"/>
    </source>
</evidence>
<feature type="transmembrane region" description="Helical" evidence="1">
    <location>
        <begin position="45"/>
        <end position="65"/>
    </location>
</feature>
<keyword evidence="1" id="KW-0812">Transmembrane</keyword>
<dbReference type="InterPro" id="IPR025403">
    <property type="entry name" value="TgpA-like_C"/>
</dbReference>